<protein>
    <recommendedName>
        <fullName evidence="2">SbsA Ig-like domain-containing protein</fullName>
    </recommendedName>
</protein>
<name>X1C7R0_9ZZZZ</name>
<accession>X1C7R0</accession>
<feature type="non-terminal residue" evidence="3">
    <location>
        <position position="1"/>
    </location>
</feature>
<organism evidence="3">
    <name type="scientific">marine sediment metagenome</name>
    <dbReference type="NCBI Taxonomy" id="412755"/>
    <lineage>
        <taxon>unclassified sequences</taxon>
        <taxon>metagenomes</taxon>
        <taxon>ecological metagenomes</taxon>
    </lineage>
</organism>
<dbReference type="InterPro" id="IPR014755">
    <property type="entry name" value="Cu-Rt/internalin_Ig-like"/>
</dbReference>
<feature type="domain" description="SbsA Ig-like" evidence="2">
    <location>
        <begin position="71"/>
        <end position="173"/>
    </location>
</feature>
<evidence type="ECO:0000259" key="2">
    <source>
        <dbReference type="Pfam" id="PF13205"/>
    </source>
</evidence>
<dbReference type="InterPro" id="IPR032812">
    <property type="entry name" value="SbsA_Ig"/>
</dbReference>
<sequence>RGGLLIVDKEEIIYGLFGSPYSTLKAFDQSGEEKWALPLSILQWYGHISLGGDGTIYVAGREKVYAIGLPDTTSPTVSGVSPGDGATDVTVDTVVTATFSEAMDSSTITTESFTLAGSEVSGTVTYNSDTYTATFTPDANLDYNHEYTATLTRAITDAAGNPLAESYTWSFTTEPAPGDTTAPTAVTDLGTVDITSFGRMCDWVSCFGGAVLICYT</sequence>
<comment type="caution">
    <text evidence="3">The sequence shown here is derived from an EMBL/GenBank/DDBJ whole genome shotgun (WGS) entry which is preliminary data.</text>
</comment>
<evidence type="ECO:0000313" key="3">
    <source>
        <dbReference type="EMBL" id="GAH04081.1"/>
    </source>
</evidence>
<reference evidence="3" key="1">
    <citation type="journal article" date="2014" name="Front. Microbiol.">
        <title>High frequency of phylogenetically diverse reductive dehalogenase-homologous genes in deep subseafloor sedimentary metagenomes.</title>
        <authorList>
            <person name="Kawai M."/>
            <person name="Futagami T."/>
            <person name="Toyoda A."/>
            <person name="Takaki Y."/>
            <person name="Nishi S."/>
            <person name="Hori S."/>
            <person name="Arai W."/>
            <person name="Tsubouchi T."/>
            <person name="Morono Y."/>
            <person name="Uchiyama I."/>
            <person name="Ito T."/>
            <person name="Fujiyama A."/>
            <person name="Inagaki F."/>
            <person name="Takami H."/>
        </authorList>
    </citation>
    <scope>NUCLEOTIDE SEQUENCE</scope>
    <source>
        <strain evidence="3">Expedition CK06-06</strain>
    </source>
</reference>
<dbReference type="AlphaFoldDB" id="X1C7R0"/>
<dbReference type="Gene3D" id="2.60.40.1220">
    <property type="match status" value="1"/>
</dbReference>
<proteinExistence type="predicted"/>
<evidence type="ECO:0000256" key="1">
    <source>
        <dbReference type="ARBA" id="ARBA00022729"/>
    </source>
</evidence>
<dbReference type="Pfam" id="PF13205">
    <property type="entry name" value="Big_5"/>
    <property type="match status" value="1"/>
</dbReference>
<dbReference type="EMBL" id="BART01025748">
    <property type="protein sequence ID" value="GAH04081.1"/>
    <property type="molecule type" value="Genomic_DNA"/>
</dbReference>
<keyword evidence="1" id="KW-0732">Signal</keyword>
<gene>
    <name evidence="3" type="ORF">S01H4_46127</name>
</gene>